<evidence type="ECO:0000313" key="1">
    <source>
        <dbReference type="EMBL" id="EDW42029.1"/>
    </source>
</evidence>
<dbReference type="HOGENOM" id="CLU_2888146_0_0_1"/>
<organism evidence="2">
    <name type="scientific">Drosophila sechellia</name>
    <name type="common">Fruit fly</name>
    <dbReference type="NCBI Taxonomy" id="7238"/>
    <lineage>
        <taxon>Eukaryota</taxon>
        <taxon>Metazoa</taxon>
        <taxon>Ecdysozoa</taxon>
        <taxon>Arthropoda</taxon>
        <taxon>Hexapoda</taxon>
        <taxon>Insecta</taxon>
        <taxon>Pterygota</taxon>
        <taxon>Neoptera</taxon>
        <taxon>Endopterygota</taxon>
        <taxon>Diptera</taxon>
        <taxon>Brachycera</taxon>
        <taxon>Muscomorpha</taxon>
        <taxon>Ephydroidea</taxon>
        <taxon>Drosophilidae</taxon>
        <taxon>Drosophila</taxon>
        <taxon>Sophophora</taxon>
    </lineage>
</organism>
<name>B4HLZ2_DROSE</name>
<proteinExistence type="predicted"/>
<gene>
    <name evidence="1" type="primary">Dsec\GM25764</name>
    <name evidence="1" type="ORF">Dsec_GM25764</name>
</gene>
<keyword evidence="2" id="KW-1185">Reference proteome</keyword>
<dbReference type="OMA" id="EPGQEQH"/>
<dbReference type="Proteomes" id="UP000001292">
    <property type="component" value="Unassembled WGS sequence"/>
</dbReference>
<protein>
    <submittedName>
        <fullName evidence="1">GM25764</fullName>
    </submittedName>
</protein>
<sequence>MPLPASLHALDFGEQFQYARHVFARQKQQEQVERDEPGQEKHEQLLFTAISISVSISIRRARS</sequence>
<dbReference type="EMBL" id="CH480815">
    <property type="protein sequence ID" value="EDW42029.1"/>
    <property type="molecule type" value="Genomic_DNA"/>
</dbReference>
<dbReference type="AlphaFoldDB" id="B4HLZ2"/>
<reference evidence="1 2" key="1">
    <citation type="journal article" date="2007" name="Nature">
        <title>Evolution of genes and genomes on the Drosophila phylogeny.</title>
        <authorList>
            <consortium name="Drosophila 12 Genomes Consortium"/>
            <person name="Clark A.G."/>
            <person name="Eisen M.B."/>
            <person name="Smith D.R."/>
            <person name="Bergman C.M."/>
            <person name="Oliver B."/>
            <person name="Markow T.A."/>
            <person name="Kaufman T.C."/>
            <person name="Kellis M."/>
            <person name="Gelbart W."/>
            <person name="Iyer V.N."/>
            <person name="Pollard D.A."/>
            <person name="Sackton T.B."/>
            <person name="Larracuente A.M."/>
            <person name="Singh N.D."/>
            <person name="Abad J.P."/>
            <person name="Abt D.N."/>
            <person name="Adryan B."/>
            <person name="Aguade M."/>
            <person name="Akashi H."/>
            <person name="Anderson W.W."/>
            <person name="Aquadro C.F."/>
            <person name="Ardell D.H."/>
            <person name="Arguello R."/>
            <person name="Artieri C.G."/>
            <person name="Barbash D.A."/>
            <person name="Barker D."/>
            <person name="Barsanti P."/>
            <person name="Batterham P."/>
            <person name="Batzoglou S."/>
            <person name="Begun D."/>
            <person name="Bhutkar A."/>
            <person name="Blanco E."/>
            <person name="Bosak S.A."/>
            <person name="Bradley R.K."/>
            <person name="Brand A.D."/>
            <person name="Brent M.R."/>
            <person name="Brooks A.N."/>
            <person name="Brown R.H."/>
            <person name="Butlin R.K."/>
            <person name="Caggese C."/>
            <person name="Calvi B.R."/>
            <person name="Bernardo de Carvalho A."/>
            <person name="Caspi A."/>
            <person name="Castrezana S."/>
            <person name="Celniker S.E."/>
            <person name="Chang J.L."/>
            <person name="Chapple C."/>
            <person name="Chatterji S."/>
            <person name="Chinwalla A."/>
            <person name="Civetta A."/>
            <person name="Clifton S.W."/>
            <person name="Comeron J.M."/>
            <person name="Costello J.C."/>
            <person name="Coyne J.A."/>
            <person name="Daub J."/>
            <person name="David R.G."/>
            <person name="Delcher A.L."/>
            <person name="Delehaunty K."/>
            <person name="Do C.B."/>
            <person name="Ebling H."/>
            <person name="Edwards K."/>
            <person name="Eickbush T."/>
            <person name="Evans J.D."/>
            <person name="Filipski A."/>
            <person name="Findeiss S."/>
            <person name="Freyhult E."/>
            <person name="Fulton L."/>
            <person name="Fulton R."/>
            <person name="Garcia A.C."/>
            <person name="Gardiner A."/>
            <person name="Garfield D.A."/>
            <person name="Garvin B.E."/>
            <person name="Gibson G."/>
            <person name="Gilbert D."/>
            <person name="Gnerre S."/>
            <person name="Godfrey J."/>
            <person name="Good R."/>
            <person name="Gotea V."/>
            <person name="Gravely B."/>
            <person name="Greenberg A.J."/>
            <person name="Griffiths-Jones S."/>
            <person name="Gross S."/>
            <person name="Guigo R."/>
            <person name="Gustafson E.A."/>
            <person name="Haerty W."/>
            <person name="Hahn M.W."/>
            <person name="Halligan D.L."/>
            <person name="Halpern A.L."/>
            <person name="Halter G.M."/>
            <person name="Han M.V."/>
            <person name="Heger A."/>
            <person name="Hillier L."/>
            <person name="Hinrichs A.S."/>
            <person name="Holmes I."/>
            <person name="Hoskins R.A."/>
            <person name="Hubisz M.J."/>
            <person name="Hultmark D."/>
            <person name="Huntley M.A."/>
            <person name="Jaffe D.B."/>
            <person name="Jagadeeshan S."/>
            <person name="Jeck W.R."/>
            <person name="Johnson J."/>
            <person name="Jones C.D."/>
            <person name="Jordan W.C."/>
            <person name="Karpen G.H."/>
            <person name="Kataoka E."/>
            <person name="Keightley P.D."/>
            <person name="Kheradpour P."/>
            <person name="Kirkness E.F."/>
            <person name="Koerich L.B."/>
            <person name="Kristiansen K."/>
            <person name="Kudrna D."/>
            <person name="Kulathinal R.J."/>
            <person name="Kumar S."/>
            <person name="Kwok R."/>
            <person name="Lander E."/>
            <person name="Langley C.H."/>
            <person name="Lapoint R."/>
            <person name="Lazzaro B.P."/>
            <person name="Lee S.J."/>
            <person name="Levesque L."/>
            <person name="Li R."/>
            <person name="Lin C.F."/>
            <person name="Lin M.F."/>
            <person name="Lindblad-Toh K."/>
            <person name="Llopart A."/>
            <person name="Long M."/>
            <person name="Low L."/>
            <person name="Lozovsky E."/>
            <person name="Lu J."/>
            <person name="Luo M."/>
            <person name="Machado C.A."/>
            <person name="Makalowski W."/>
            <person name="Marzo M."/>
            <person name="Matsuda M."/>
            <person name="Matzkin L."/>
            <person name="McAllister B."/>
            <person name="McBride C.S."/>
            <person name="McKernan B."/>
            <person name="McKernan K."/>
            <person name="Mendez-Lago M."/>
            <person name="Minx P."/>
            <person name="Mollenhauer M.U."/>
            <person name="Montooth K."/>
            <person name="Mount S.M."/>
            <person name="Mu X."/>
            <person name="Myers E."/>
            <person name="Negre B."/>
            <person name="Newfeld S."/>
            <person name="Nielsen R."/>
            <person name="Noor M.A."/>
            <person name="O'Grady P."/>
            <person name="Pachter L."/>
            <person name="Papaceit M."/>
            <person name="Parisi M.J."/>
            <person name="Parisi M."/>
            <person name="Parts L."/>
            <person name="Pedersen J.S."/>
            <person name="Pesole G."/>
            <person name="Phillippy A.M."/>
            <person name="Ponting C.P."/>
            <person name="Pop M."/>
            <person name="Porcelli D."/>
            <person name="Powell J.R."/>
            <person name="Prohaska S."/>
            <person name="Pruitt K."/>
            <person name="Puig M."/>
            <person name="Quesneville H."/>
            <person name="Ram K.R."/>
            <person name="Rand D."/>
            <person name="Rasmussen M.D."/>
            <person name="Reed L.K."/>
            <person name="Reenan R."/>
            <person name="Reily A."/>
            <person name="Remington K.A."/>
            <person name="Rieger T.T."/>
            <person name="Ritchie M.G."/>
            <person name="Robin C."/>
            <person name="Rogers Y.H."/>
            <person name="Rohde C."/>
            <person name="Rozas J."/>
            <person name="Rubenfield M.J."/>
            <person name="Ruiz A."/>
            <person name="Russo S."/>
            <person name="Salzberg S.L."/>
            <person name="Sanchez-Gracia A."/>
            <person name="Saranga D.J."/>
            <person name="Sato H."/>
            <person name="Schaeffer S.W."/>
            <person name="Schatz M.C."/>
            <person name="Schlenke T."/>
            <person name="Schwartz R."/>
            <person name="Segarra C."/>
            <person name="Singh R.S."/>
            <person name="Sirot L."/>
            <person name="Sirota M."/>
            <person name="Sisneros N.B."/>
            <person name="Smith C.D."/>
            <person name="Smith T.F."/>
            <person name="Spieth J."/>
            <person name="Stage D.E."/>
            <person name="Stark A."/>
            <person name="Stephan W."/>
            <person name="Strausberg R.L."/>
            <person name="Strempel S."/>
            <person name="Sturgill D."/>
            <person name="Sutton G."/>
            <person name="Sutton G.G."/>
            <person name="Tao W."/>
            <person name="Teichmann S."/>
            <person name="Tobari Y.N."/>
            <person name="Tomimura Y."/>
            <person name="Tsolas J.M."/>
            <person name="Valente V.L."/>
            <person name="Venter E."/>
            <person name="Venter J.C."/>
            <person name="Vicario S."/>
            <person name="Vieira F.G."/>
            <person name="Vilella A.J."/>
            <person name="Villasante A."/>
            <person name="Walenz B."/>
            <person name="Wang J."/>
            <person name="Wasserman M."/>
            <person name="Watts T."/>
            <person name="Wilson D."/>
            <person name="Wilson R.K."/>
            <person name="Wing R.A."/>
            <person name="Wolfner M.F."/>
            <person name="Wong A."/>
            <person name="Wong G.K."/>
            <person name="Wu C.I."/>
            <person name="Wu G."/>
            <person name="Yamamoto D."/>
            <person name="Yang H.P."/>
            <person name="Yang S.P."/>
            <person name="Yorke J.A."/>
            <person name="Yoshida K."/>
            <person name="Zdobnov E."/>
            <person name="Zhang P."/>
            <person name="Zhang Y."/>
            <person name="Zimin A.V."/>
            <person name="Baldwin J."/>
            <person name="Abdouelleil A."/>
            <person name="Abdulkadir J."/>
            <person name="Abebe A."/>
            <person name="Abera B."/>
            <person name="Abreu J."/>
            <person name="Acer S.C."/>
            <person name="Aftuck L."/>
            <person name="Alexander A."/>
            <person name="An P."/>
            <person name="Anderson E."/>
            <person name="Anderson S."/>
            <person name="Arachi H."/>
            <person name="Azer M."/>
            <person name="Bachantsang P."/>
            <person name="Barry A."/>
            <person name="Bayul T."/>
            <person name="Berlin A."/>
            <person name="Bessette D."/>
            <person name="Bloom T."/>
            <person name="Blye J."/>
            <person name="Boguslavskiy L."/>
            <person name="Bonnet C."/>
            <person name="Boukhgalter B."/>
            <person name="Bourzgui I."/>
            <person name="Brown A."/>
            <person name="Cahill P."/>
            <person name="Channer S."/>
            <person name="Cheshatsang Y."/>
            <person name="Chuda L."/>
            <person name="Citroen M."/>
            <person name="Collymore A."/>
            <person name="Cooke P."/>
            <person name="Costello M."/>
            <person name="D'Aco K."/>
            <person name="Daza R."/>
            <person name="De Haan G."/>
            <person name="DeGray S."/>
            <person name="DeMaso C."/>
            <person name="Dhargay N."/>
            <person name="Dooley K."/>
            <person name="Dooley E."/>
            <person name="Doricent M."/>
            <person name="Dorje P."/>
            <person name="Dorjee K."/>
            <person name="Dupes A."/>
            <person name="Elong R."/>
            <person name="Falk J."/>
            <person name="Farina A."/>
            <person name="Faro S."/>
            <person name="Ferguson D."/>
            <person name="Fisher S."/>
            <person name="Foley C.D."/>
            <person name="Franke A."/>
            <person name="Friedrich D."/>
            <person name="Gadbois L."/>
            <person name="Gearin G."/>
            <person name="Gearin C.R."/>
            <person name="Giannoukos G."/>
            <person name="Goode T."/>
            <person name="Graham J."/>
            <person name="Grandbois E."/>
            <person name="Grewal S."/>
            <person name="Gyaltsen K."/>
            <person name="Hafez N."/>
            <person name="Hagos B."/>
            <person name="Hall J."/>
            <person name="Henson C."/>
            <person name="Hollinger A."/>
            <person name="Honan T."/>
            <person name="Huard M.D."/>
            <person name="Hughes L."/>
            <person name="Hurhula B."/>
            <person name="Husby M.E."/>
            <person name="Kamat A."/>
            <person name="Kanga B."/>
            <person name="Kashin S."/>
            <person name="Khazanovich D."/>
            <person name="Kisner P."/>
            <person name="Lance K."/>
            <person name="Lara M."/>
            <person name="Lee W."/>
            <person name="Lennon N."/>
            <person name="Letendre F."/>
            <person name="LeVine R."/>
            <person name="Lipovsky A."/>
            <person name="Liu X."/>
            <person name="Liu J."/>
            <person name="Liu S."/>
            <person name="Lokyitsang T."/>
            <person name="Lokyitsang Y."/>
            <person name="Lubonja R."/>
            <person name="Lui A."/>
            <person name="MacDonald P."/>
            <person name="Magnisalis V."/>
            <person name="Maru K."/>
            <person name="Matthews C."/>
            <person name="McCusker W."/>
            <person name="McDonough S."/>
            <person name="Mehta T."/>
            <person name="Meldrim J."/>
            <person name="Meneus L."/>
            <person name="Mihai O."/>
            <person name="Mihalev A."/>
            <person name="Mihova T."/>
            <person name="Mittelman R."/>
            <person name="Mlenga V."/>
            <person name="Montmayeur A."/>
            <person name="Mulrain L."/>
            <person name="Navidi A."/>
            <person name="Naylor J."/>
            <person name="Negash T."/>
            <person name="Nguyen T."/>
            <person name="Nguyen N."/>
            <person name="Nicol R."/>
            <person name="Norbu C."/>
            <person name="Norbu N."/>
            <person name="Novod N."/>
            <person name="O'Neill B."/>
            <person name="Osman S."/>
            <person name="Markiewicz E."/>
            <person name="Oyono O.L."/>
            <person name="Patti C."/>
            <person name="Phunkhang P."/>
            <person name="Pierre F."/>
            <person name="Priest M."/>
            <person name="Raghuraman S."/>
            <person name="Rege F."/>
            <person name="Reyes R."/>
            <person name="Rise C."/>
            <person name="Rogov P."/>
            <person name="Ross K."/>
            <person name="Ryan E."/>
            <person name="Settipalli S."/>
            <person name="Shea T."/>
            <person name="Sherpa N."/>
            <person name="Shi L."/>
            <person name="Shih D."/>
            <person name="Sparrow T."/>
            <person name="Spaulding J."/>
            <person name="Stalker J."/>
            <person name="Stange-Thomann N."/>
            <person name="Stavropoulos S."/>
            <person name="Stone C."/>
            <person name="Strader C."/>
            <person name="Tesfaye S."/>
            <person name="Thomson T."/>
            <person name="Thoulutsang Y."/>
            <person name="Thoulutsang D."/>
            <person name="Topham K."/>
            <person name="Topping I."/>
            <person name="Tsamla T."/>
            <person name="Vassiliev H."/>
            <person name="Vo A."/>
            <person name="Wangchuk T."/>
            <person name="Wangdi T."/>
            <person name="Weiand M."/>
            <person name="Wilkinson J."/>
            <person name="Wilson A."/>
            <person name="Yadav S."/>
            <person name="Young G."/>
            <person name="Yu Q."/>
            <person name="Zembek L."/>
            <person name="Zhong D."/>
            <person name="Zimmer A."/>
            <person name="Zwirko Z."/>
            <person name="Jaffe D.B."/>
            <person name="Alvarez P."/>
            <person name="Brockman W."/>
            <person name="Butler J."/>
            <person name="Chin C."/>
            <person name="Gnerre S."/>
            <person name="Grabherr M."/>
            <person name="Kleber M."/>
            <person name="Mauceli E."/>
            <person name="MacCallum I."/>
        </authorList>
    </citation>
    <scope>NUCLEOTIDE SEQUENCE [LARGE SCALE GENOMIC DNA]</scope>
    <source>
        <strain evidence="2">Rob3c / Tucson 14021-0248.25</strain>
    </source>
</reference>
<accession>B4HLZ2</accession>
<evidence type="ECO:0000313" key="2">
    <source>
        <dbReference type="Proteomes" id="UP000001292"/>
    </source>
</evidence>